<proteinExistence type="predicted"/>
<feature type="non-terminal residue" evidence="4">
    <location>
        <position position="131"/>
    </location>
</feature>
<dbReference type="Pfam" id="PF00679">
    <property type="entry name" value="EFG_C"/>
    <property type="match status" value="1"/>
</dbReference>
<dbReference type="PANTHER" id="PTHR43261:SF6">
    <property type="entry name" value="ELONGATION FACTOR G-LIKE PROTEIN"/>
    <property type="match status" value="1"/>
</dbReference>
<dbReference type="Proteomes" id="UP000230790">
    <property type="component" value="Unassembled WGS sequence"/>
</dbReference>
<dbReference type="GO" id="GO:0005525">
    <property type="term" value="F:GTP binding"/>
    <property type="evidence" value="ECO:0007669"/>
    <property type="project" value="UniProtKB-KW"/>
</dbReference>
<gene>
    <name evidence="4" type="primary">fusA</name>
    <name evidence="4" type="ORF">CUN48_18485</name>
</gene>
<dbReference type="SMART" id="SM00838">
    <property type="entry name" value="EFG_C"/>
    <property type="match status" value="1"/>
</dbReference>
<reference evidence="4 5" key="1">
    <citation type="submission" date="2017-11" db="EMBL/GenBank/DDBJ databases">
        <title>Evolution of Phototrophy in the Chloroflexi Phylum Driven by Horizontal Gene Transfer.</title>
        <authorList>
            <person name="Ward L.M."/>
            <person name="Hemp J."/>
            <person name="Shih P.M."/>
            <person name="Mcglynn S.E."/>
            <person name="Fischer W."/>
        </authorList>
    </citation>
    <scope>NUCLEOTIDE SEQUENCE [LARGE SCALE GENOMIC DNA]</scope>
    <source>
        <strain evidence="4">JP3_7</strain>
    </source>
</reference>
<dbReference type="GO" id="GO:0032790">
    <property type="term" value="P:ribosome disassembly"/>
    <property type="evidence" value="ECO:0007669"/>
    <property type="project" value="TreeGrafter"/>
</dbReference>
<protein>
    <submittedName>
        <fullName evidence="4">Elongation factor G</fullName>
    </submittedName>
</protein>
<dbReference type="InterPro" id="IPR000640">
    <property type="entry name" value="EFG_V-like"/>
</dbReference>
<keyword evidence="4" id="KW-0648">Protein biosynthesis</keyword>
<dbReference type="InterPro" id="IPR035649">
    <property type="entry name" value="EFG_V"/>
</dbReference>
<evidence type="ECO:0000313" key="5">
    <source>
        <dbReference type="Proteomes" id="UP000230790"/>
    </source>
</evidence>
<dbReference type="Gene3D" id="3.30.230.10">
    <property type="match status" value="1"/>
</dbReference>
<feature type="domain" description="Elongation factor EFG" evidence="3">
    <location>
        <begin position="32"/>
        <end position="120"/>
    </location>
</feature>
<dbReference type="PANTHER" id="PTHR43261">
    <property type="entry name" value="TRANSLATION ELONGATION FACTOR G-RELATED"/>
    <property type="match status" value="1"/>
</dbReference>
<keyword evidence="2" id="KW-0342">GTP-binding</keyword>
<dbReference type="Gene3D" id="3.30.70.240">
    <property type="match status" value="1"/>
</dbReference>
<dbReference type="CDD" id="cd03713">
    <property type="entry name" value="EFG_mtEFG_C"/>
    <property type="match status" value="1"/>
</dbReference>
<organism evidence="4 5">
    <name type="scientific">Candidatus Thermofonsia Clade 3 bacterium</name>
    <dbReference type="NCBI Taxonomy" id="2364212"/>
    <lineage>
        <taxon>Bacteria</taxon>
        <taxon>Bacillati</taxon>
        <taxon>Chloroflexota</taxon>
        <taxon>Candidatus Thermofontia</taxon>
        <taxon>Candidatus Thermofonsia Clade 3</taxon>
    </lineage>
</organism>
<accession>A0A2M8Q6U2</accession>
<dbReference type="EMBL" id="PGTN01001014">
    <property type="protein sequence ID" value="PJF45517.1"/>
    <property type="molecule type" value="Genomic_DNA"/>
</dbReference>
<evidence type="ECO:0000256" key="1">
    <source>
        <dbReference type="ARBA" id="ARBA00022741"/>
    </source>
</evidence>
<dbReference type="InterPro" id="IPR014721">
    <property type="entry name" value="Ribsml_uS5_D2-typ_fold_subgr"/>
</dbReference>
<dbReference type="FunFam" id="3.30.70.240:FF:000001">
    <property type="entry name" value="Elongation factor G"/>
    <property type="match status" value="1"/>
</dbReference>
<dbReference type="GO" id="GO:0003746">
    <property type="term" value="F:translation elongation factor activity"/>
    <property type="evidence" value="ECO:0007669"/>
    <property type="project" value="UniProtKB-KW"/>
</dbReference>
<evidence type="ECO:0000259" key="3">
    <source>
        <dbReference type="SMART" id="SM00838"/>
    </source>
</evidence>
<dbReference type="SUPFAM" id="SSF54980">
    <property type="entry name" value="EF-G C-terminal domain-like"/>
    <property type="match status" value="1"/>
</dbReference>
<sequence length="131" mass="14540">DGKMHPVDSKDIAFQIAGHEAFKIAAQKANPTIMEPIYQLEITVPEQYAGDVISDMNTRRGRVLGMMPAEGGRTTITAQAPLVEVLRYATDLRSLTQGRGRFSMTFDHYEDVPPHLMQALIEAQKKEHSSG</sequence>
<feature type="non-terminal residue" evidence="4">
    <location>
        <position position="1"/>
    </location>
</feature>
<dbReference type="InterPro" id="IPR035647">
    <property type="entry name" value="EFG_III/V"/>
</dbReference>
<evidence type="ECO:0000256" key="2">
    <source>
        <dbReference type="ARBA" id="ARBA00023134"/>
    </source>
</evidence>
<dbReference type="AlphaFoldDB" id="A0A2M8Q6U2"/>
<name>A0A2M8Q6U2_9CHLR</name>
<keyword evidence="1" id="KW-0547">Nucleotide-binding</keyword>
<comment type="caution">
    <text evidence="4">The sequence shown here is derived from an EMBL/GenBank/DDBJ whole genome shotgun (WGS) entry which is preliminary data.</text>
</comment>
<evidence type="ECO:0000313" key="4">
    <source>
        <dbReference type="EMBL" id="PJF45517.1"/>
    </source>
</evidence>
<keyword evidence="4" id="KW-0251">Elongation factor</keyword>